<reference evidence="1 2" key="1">
    <citation type="submission" date="2020-04" db="EMBL/GenBank/DDBJ databases">
        <title>Flammeovirgaceae bacterium KN852 isolated from deep sea.</title>
        <authorList>
            <person name="Zhang D.-C."/>
        </authorList>
    </citation>
    <scope>NUCLEOTIDE SEQUENCE [LARGE SCALE GENOMIC DNA]</scope>
    <source>
        <strain evidence="1 2">KN852</strain>
    </source>
</reference>
<evidence type="ECO:0000313" key="2">
    <source>
        <dbReference type="Proteomes" id="UP000559010"/>
    </source>
</evidence>
<evidence type="ECO:0008006" key="3">
    <source>
        <dbReference type="Google" id="ProtNLM"/>
    </source>
</evidence>
<organism evidence="1 2">
    <name type="scientific">Marinigracilibium pacificum</name>
    <dbReference type="NCBI Taxonomy" id="2729599"/>
    <lineage>
        <taxon>Bacteria</taxon>
        <taxon>Pseudomonadati</taxon>
        <taxon>Bacteroidota</taxon>
        <taxon>Cytophagia</taxon>
        <taxon>Cytophagales</taxon>
        <taxon>Flammeovirgaceae</taxon>
        <taxon>Marinigracilibium</taxon>
    </lineage>
</organism>
<accession>A0A848J1G8</accession>
<proteinExistence type="predicted"/>
<dbReference type="AlphaFoldDB" id="A0A848J1G8"/>
<evidence type="ECO:0000313" key="1">
    <source>
        <dbReference type="EMBL" id="NMM48324.1"/>
    </source>
</evidence>
<keyword evidence="2" id="KW-1185">Reference proteome</keyword>
<dbReference type="Proteomes" id="UP000559010">
    <property type="component" value="Unassembled WGS sequence"/>
</dbReference>
<sequence length="119" mass="13886">MIWDLFKSRFKFYNVDVDVVKNLLDNEYIIINGKSGYIRFGIVLLGELALTNKRLLFLHNGLEIKSIFLKNISSVKCSINKFKLKNGLLVASDDNVYKYTVDYPEDWENLIQYIINISN</sequence>
<protein>
    <recommendedName>
        <fullName evidence="3">GRAM domain-containing protein</fullName>
    </recommendedName>
</protein>
<dbReference type="EMBL" id="JABBNU010000004">
    <property type="protein sequence ID" value="NMM48324.1"/>
    <property type="molecule type" value="Genomic_DNA"/>
</dbReference>
<gene>
    <name evidence="1" type="ORF">HH304_07930</name>
</gene>
<name>A0A848J1G8_9BACT</name>
<comment type="caution">
    <text evidence="1">The sequence shown here is derived from an EMBL/GenBank/DDBJ whole genome shotgun (WGS) entry which is preliminary data.</text>
</comment>
<dbReference type="RefSeq" id="WP_169679935.1">
    <property type="nucleotide sequence ID" value="NZ_JABBNU010000004.1"/>
</dbReference>